<evidence type="ECO:0000256" key="3">
    <source>
        <dbReference type="ARBA" id="ARBA00023163"/>
    </source>
</evidence>
<gene>
    <name evidence="6" type="ORF">EV138_5806</name>
</gene>
<dbReference type="GO" id="GO:0006950">
    <property type="term" value="P:response to stress"/>
    <property type="evidence" value="ECO:0007669"/>
    <property type="project" value="TreeGrafter"/>
</dbReference>
<evidence type="ECO:0000313" key="6">
    <source>
        <dbReference type="EMBL" id="TDU83342.1"/>
    </source>
</evidence>
<dbReference type="Gene3D" id="1.10.10.10">
    <property type="entry name" value="Winged helix-like DNA-binding domain superfamily/Winged helix DNA-binding domain"/>
    <property type="match status" value="1"/>
</dbReference>
<dbReference type="Proteomes" id="UP000295151">
    <property type="component" value="Unassembled WGS sequence"/>
</dbReference>
<comment type="caution">
    <text evidence="6">The sequence shown here is derived from an EMBL/GenBank/DDBJ whole genome shotgun (WGS) entry which is preliminary data.</text>
</comment>
<dbReference type="InterPro" id="IPR036390">
    <property type="entry name" value="WH_DNA-bd_sf"/>
</dbReference>
<dbReference type="EMBL" id="SOCE01000002">
    <property type="protein sequence ID" value="TDU83342.1"/>
    <property type="molecule type" value="Genomic_DNA"/>
</dbReference>
<dbReference type="AlphaFoldDB" id="A0A4R7SVK3"/>
<dbReference type="InterPro" id="IPR036388">
    <property type="entry name" value="WH-like_DNA-bd_sf"/>
</dbReference>
<evidence type="ECO:0000256" key="1">
    <source>
        <dbReference type="ARBA" id="ARBA00023015"/>
    </source>
</evidence>
<dbReference type="PANTHER" id="PTHR33164:SF94">
    <property type="entry name" value="TRANSCRIPTIONAL REGULATORY PROTEIN-RELATED"/>
    <property type="match status" value="1"/>
</dbReference>
<dbReference type="PANTHER" id="PTHR33164">
    <property type="entry name" value="TRANSCRIPTIONAL REGULATOR, MARR FAMILY"/>
    <property type="match status" value="1"/>
</dbReference>
<reference evidence="6 7" key="1">
    <citation type="submission" date="2019-03" db="EMBL/GenBank/DDBJ databases">
        <title>Genomic Encyclopedia of Type Strains, Phase III (KMG-III): the genomes of soil and plant-associated and newly described type strains.</title>
        <authorList>
            <person name="Whitman W."/>
        </authorList>
    </citation>
    <scope>NUCLEOTIDE SEQUENCE [LARGE SCALE GENOMIC DNA]</scope>
    <source>
        <strain evidence="6 7">VKM Ac-2575</strain>
    </source>
</reference>
<keyword evidence="1" id="KW-0805">Transcription regulation</keyword>
<keyword evidence="3" id="KW-0804">Transcription</keyword>
<dbReference type="RefSeq" id="WP_166678784.1">
    <property type="nucleotide sequence ID" value="NZ_SOCE01000002.1"/>
</dbReference>
<dbReference type="PROSITE" id="PS01117">
    <property type="entry name" value="HTH_MARR_1"/>
    <property type="match status" value="1"/>
</dbReference>
<feature type="domain" description="HTH marR-type" evidence="5">
    <location>
        <begin position="20"/>
        <end position="153"/>
    </location>
</feature>
<dbReference type="GO" id="GO:0003700">
    <property type="term" value="F:DNA-binding transcription factor activity"/>
    <property type="evidence" value="ECO:0007669"/>
    <property type="project" value="InterPro"/>
</dbReference>
<feature type="compositionally biased region" description="Low complexity" evidence="4">
    <location>
        <begin position="9"/>
        <end position="21"/>
    </location>
</feature>
<dbReference type="GO" id="GO:0003677">
    <property type="term" value="F:DNA binding"/>
    <property type="evidence" value="ECO:0007669"/>
    <property type="project" value="UniProtKB-KW"/>
</dbReference>
<evidence type="ECO:0000256" key="4">
    <source>
        <dbReference type="SAM" id="MobiDB-lite"/>
    </source>
</evidence>
<dbReference type="PROSITE" id="PS50995">
    <property type="entry name" value="HTH_MARR_2"/>
    <property type="match status" value="1"/>
</dbReference>
<dbReference type="SUPFAM" id="SSF46785">
    <property type="entry name" value="Winged helix' DNA-binding domain"/>
    <property type="match status" value="1"/>
</dbReference>
<name>A0A4R7SVK3_9ACTN</name>
<organism evidence="6 7">
    <name type="scientific">Kribbella voronezhensis</name>
    <dbReference type="NCBI Taxonomy" id="2512212"/>
    <lineage>
        <taxon>Bacteria</taxon>
        <taxon>Bacillati</taxon>
        <taxon>Actinomycetota</taxon>
        <taxon>Actinomycetes</taxon>
        <taxon>Propionibacteriales</taxon>
        <taxon>Kribbellaceae</taxon>
        <taxon>Kribbella</taxon>
    </lineage>
</organism>
<dbReference type="InterPro" id="IPR039422">
    <property type="entry name" value="MarR/SlyA-like"/>
</dbReference>
<evidence type="ECO:0000256" key="2">
    <source>
        <dbReference type="ARBA" id="ARBA00023125"/>
    </source>
</evidence>
<feature type="region of interest" description="Disordered" evidence="4">
    <location>
        <begin position="1"/>
        <end position="21"/>
    </location>
</feature>
<proteinExistence type="predicted"/>
<keyword evidence="2 6" id="KW-0238">DNA-binding</keyword>
<dbReference type="SMART" id="SM00347">
    <property type="entry name" value="HTH_MARR"/>
    <property type="match status" value="1"/>
</dbReference>
<dbReference type="Pfam" id="PF01047">
    <property type="entry name" value="MarR"/>
    <property type="match status" value="1"/>
</dbReference>
<keyword evidence="7" id="KW-1185">Reference proteome</keyword>
<evidence type="ECO:0000313" key="7">
    <source>
        <dbReference type="Proteomes" id="UP000295151"/>
    </source>
</evidence>
<protein>
    <submittedName>
        <fullName evidence="6">DNA-binding MarR family transcriptional regulator</fullName>
    </submittedName>
</protein>
<evidence type="ECO:0000259" key="5">
    <source>
        <dbReference type="PROSITE" id="PS50995"/>
    </source>
</evidence>
<dbReference type="InterPro" id="IPR000835">
    <property type="entry name" value="HTH_MarR-typ"/>
</dbReference>
<sequence length="164" mass="17289">MTHAKVSPDGSADTSAGSDRAGDAAAVEEASLALVELTLRALSASGQLSVLQVRVLLVIQQHGPLKLGDVARLLDMSLPSASRLVTRLADDGLLLRSTPSHDRRQVQLVVSAKGRKLLNRLRANRLRGITDVLAAMPPADRTALIRGMASFAKAADDSQQPAPD</sequence>
<accession>A0A4R7SVK3</accession>
<dbReference type="InterPro" id="IPR023187">
    <property type="entry name" value="Tscrpt_reg_MarR-type_CS"/>
</dbReference>